<dbReference type="OrthoDB" id="627753at2759"/>
<dbReference type="EMBL" id="CAJGYO010000015">
    <property type="protein sequence ID" value="CAD6269356.1"/>
    <property type="molecule type" value="Genomic_DNA"/>
</dbReference>
<gene>
    <name evidence="2" type="ORF">NCGR_LOCUS52660</name>
</gene>
<accession>A0A811RHM2</accession>
<dbReference type="PANTHER" id="PTHR35832:SF9">
    <property type="entry name" value="OS12G0276800 PROTEIN"/>
    <property type="match status" value="1"/>
</dbReference>
<name>A0A811RHM2_9POAL</name>
<evidence type="ECO:0000313" key="3">
    <source>
        <dbReference type="Proteomes" id="UP000604825"/>
    </source>
</evidence>
<dbReference type="GO" id="GO:0007166">
    <property type="term" value="P:cell surface receptor signaling pathway"/>
    <property type="evidence" value="ECO:0007669"/>
    <property type="project" value="InterPro"/>
</dbReference>
<dbReference type="InterPro" id="IPR054000">
    <property type="entry name" value="MLKL_N"/>
</dbReference>
<dbReference type="PANTHER" id="PTHR35832">
    <property type="entry name" value="OS12G0248400 PROTEIN-RELATED"/>
    <property type="match status" value="1"/>
</dbReference>
<proteinExistence type="predicted"/>
<feature type="domain" description="Mixed lineage kinase" evidence="1">
    <location>
        <begin position="9"/>
        <end position="100"/>
    </location>
</feature>
<organism evidence="2 3">
    <name type="scientific">Miscanthus lutarioriparius</name>
    <dbReference type="NCBI Taxonomy" id="422564"/>
    <lineage>
        <taxon>Eukaryota</taxon>
        <taxon>Viridiplantae</taxon>
        <taxon>Streptophyta</taxon>
        <taxon>Embryophyta</taxon>
        <taxon>Tracheophyta</taxon>
        <taxon>Spermatophyta</taxon>
        <taxon>Magnoliopsida</taxon>
        <taxon>Liliopsida</taxon>
        <taxon>Poales</taxon>
        <taxon>Poaceae</taxon>
        <taxon>PACMAD clade</taxon>
        <taxon>Panicoideae</taxon>
        <taxon>Andropogonodae</taxon>
        <taxon>Andropogoneae</taxon>
        <taxon>Saccharinae</taxon>
        <taxon>Miscanthus</taxon>
    </lineage>
</organism>
<dbReference type="InterPro" id="IPR036537">
    <property type="entry name" value="Adaptor_Cbl_N_dom_sf"/>
</dbReference>
<dbReference type="Gene3D" id="1.20.930.20">
    <property type="entry name" value="Adaptor protein Cbl, N-terminal domain"/>
    <property type="match status" value="1"/>
</dbReference>
<dbReference type="InterPro" id="IPR059179">
    <property type="entry name" value="MLKL-like_MCAfunc"/>
</dbReference>
<evidence type="ECO:0000259" key="1">
    <source>
        <dbReference type="Pfam" id="PF22215"/>
    </source>
</evidence>
<sequence length="126" mass="14021">MADAVGIITKIIEAALKIKRAADTVKQNEDTCKQIISRAEILCDTLSQHQDNRELMNNSAIRKALEALDETLGEALQLVIDCQEETNVVCLYFKSGDLSERLKKGGAAYIQEEHGRNVDHHGLPFK</sequence>
<dbReference type="Proteomes" id="UP000604825">
    <property type="component" value="Unassembled WGS sequence"/>
</dbReference>
<keyword evidence="3" id="KW-1185">Reference proteome</keyword>
<dbReference type="AlphaFoldDB" id="A0A811RHM2"/>
<dbReference type="CDD" id="cd21037">
    <property type="entry name" value="MLKL_NTD"/>
    <property type="match status" value="1"/>
</dbReference>
<protein>
    <recommendedName>
        <fullName evidence="1">Mixed lineage kinase domain-containing protein</fullName>
    </recommendedName>
</protein>
<evidence type="ECO:0000313" key="2">
    <source>
        <dbReference type="EMBL" id="CAD6269356.1"/>
    </source>
</evidence>
<dbReference type="Pfam" id="PF22215">
    <property type="entry name" value="MLKL_N"/>
    <property type="match status" value="1"/>
</dbReference>
<comment type="caution">
    <text evidence="2">The sequence shown here is derived from an EMBL/GenBank/DDBJ whole genome shotgun (WGS) entry which is preliminary data.</text>
</comment>
<reference evidence="2" key="1">
    <citation type="submission" date="2020-10" db="EMBL/GenBank/DDBJ databases">
        <authorList>
            <person name="Han B."/>
            <person name="Lu T."/>
            <person name="Zhao Q."/>
            <person name="Huang X."/>
            <person name="Zhao Y."/>
        </authorList>
    </citation>
    <scope>NUCLEOTIDE SEQUENCE</scope>
</reference>